<keyword evidence="1" id="KW-0732">Signal</keyword>
<evidence type="ECO:0000313" key="3">
    <source>
        <dbReference type="Proteomes" id="UP000180253"/>
    </source>
</evidence>
<accession>A0A1S1NA66</accession>
<evidence type="ECO:0000313" key="2">
    <source>
        <dbReference type="EMBL" id="OHU96568.1"/>
    </source>
</evidence>
<protein>
    <submittedName>
        <fullName evidence="2">Uncharacterized protein</fullName>
    </submittedName>
</protein>
<dbReference type="EMBL" id="MNAN01000026">
    <property type="protein sequence ID" value="OHU96568.1"/>
    <property type="molecule type" value="Genomic_DNA"/>
</dbReference>
<organism evidence="2 3">
    <name type="scientific">Pseudoalteromonas byunsanensis</name>
    <dbReference type="NCBI Taxonomy" id="327939"/>
    <lineage>
        <taxon>Bacteria</taxon>
        <taxon>Pseudomonadati</taxon>
        <taxon>Pseudomonadota</taxon>
        <taxon>Gammaproteobacteria</taxon>
        <taxon>Alteromonadales</taxon>
        <taxon>Pseudoalteromonadaceae</taxon>
        <taxon>Pseudoalteromonas</taxon>
    </lineage>
</organism>
<sequence length="371" mass="41443">MNYNLKGCALALGLACSTALPFYSSAAPAPLTANELNDFRSDLGDYFDDSIYAVAQLDNNQEIINQLELAKSIIGQMTQQQLRETYQAMEANPSFWELPDHLSKVAQLQRSIDKFESSPKYNQYAMMTANTASEEAKTYDDYNEASCDFFEDLLDEFPFAVFALPDEATIGILSIAADGVANALSPSVVTVAAGNGGGVPNPLKIGAVAAAQLLKLHWQTVKWYRQGIAECKGKMHRDYLYEVVGLQQSDFTPKKEIQLSTDFIDRRLKGRVHEYYFMLHAKLDGEPVNIEFVSAKLTDESLPIEFKELVDKRTVSMRQLGAGMYELKLTYDNPGFFHPRKMQLVVKHTRPSAKEGETVTHKGVSFTNVMN</sequence>
<keyword evidence="3" id="KW-1185">Reference proteome</keyword>
<comment type="caution">
    <text evidence="2">The sequence shown here is derived from an EMBL/GenBank/DDBJ whole genome shotgun (WGS) entry which is preliminary data.</text>
</comment>
<gene>
    <name evidence="2" type="ORF">BIW53_04360</name>
</gene>
<feature type="chain" id="PRO_5010386310" evidence="1">
    <location>
        <begin position="27"/>
        <end position="371"/>
    </location>
</feature>
<proteinExistence type="predicted"/>
<reference evidence="2 3" key="1">
    <citation type="submission" date="2016-10" db="EMBL/GenBank/DDBJ databases">
        <title>Pseudoalteromonas amylolytica sp. nov., isolated from the surface seawater.</title>
        <authorList>
            <person name="Wu Y.-H."/>
            <person name="Cheng H."/>
            <person name="Jin X.-B."/>
            <person name="Wang C.-S."/>
            <person name="Xu X.-W."/>
        </authorList>
    </citation>
    <scope>NUCLEOTIDE SEQUENCE [LARGE SCALE GENOMIC DNA]</scope>
    <source>
        <strain evidence="2 3">JCM 12483</strain>
    </source>
</reference>
<feature type="signal peptide" evidence="1">
    <location>
        <begin position="1"/>
        <end position="26"/>
    </location>
</feature>
<dbReference type="Proteomes" id="UP000180253">
    <property type="component" value="Unassembled WGS sequence"/>
</dbReference>
<dbReference type="AlphaFoldDB" id="A0A1S1NA66"/>
<name>A0A1S1NA66_9GAMM</name>
<dbReference type="RefSeq" id="WP_070990595.1">
    <property type="nucleotide sequence ID" value="NZ_CBCSHD010000001.1"/>
</dbReference>
<dbReference type="OrthoDB" id="6282194at2"/>
<evidence type="ECO:0000256" key="1">
    <source>
        <dbReference type="SAM" id="SignalP"/>
    </source>
</evidence>